<keyword evidence="2" id="KW-1185">Reference proteome</keyword>
<name>A0ACC1HZD9_9FUNG</name>
<proteinExistence type="predicted"/>
<comment type="caution">
    <text evidence="1">The sequence shown here is derived from an EMBL/GenBank/DDBJ whole genome shotgun (WGS) entry which is preliminary data.</text>
</comment>
<organism evidence="1 2">
    <name type="scientific">Spiromyces aspiralis</name>
    <dbReference type="NCBI Taxonomy" id="68401"/>
    <lineage>
        <taxon>Eukaryota</taxon>
        <taxon>Fungi</taxon>
        <taxon>Fungi incertae sedis</taxon>
        <taxon>Zoopagomycota</taxon>
        <taxon>Kickxellomycotina</taxon>
        <taxon>Kickxellomycetes</taxon>
        <taxon>Kickxellales</taxon>
        <taxon>Kickxellaceae</taxon>
        <taxon>Spiromyces</taxon>
    </lineage>
</organism>
<reference evidence="1" key="1">
    <citation type="submission" date="2022-06" db="EMBL/GenBank/DDBJ databases">
        <title>Phylogenomic reconstructions and comparative analyses of Kickxellomycotina fungi.</title>
        <authorList>
            <person name="Reynolds N.K."/>
            <person name="Stajich J.E."/>
            <person name="Barry K."/>
            <person name="Grigoriev I.V."/>
            <person name="Crous P."/>
            <person name="Smith M.E."/>
        </authorList>
    </citation>
    <scope>NUCLEOTIDE SEQUENCE</scope>
    <source>
        <strain evidence="1">RSA 2271</strain>
    </source>
</reference>
<feature type="non-terminal residue" evidence="1">
    <location>
        <position position="1"/>
    </location>
</feature>
<evidence type="ECO:0000313" key="2">
    <source>
        <dbReference type="Proteomes" id="UP001145114"/>
    </source>
</evidence>
<sequence length="382" mass="43546">ESEKARAEHGKASQQRLAAYEPSQRDRLDEQRQIDKLRDSGEIVEALEASLADVNAKRWRQLSTQMNKTELRIQKLEREIETKERRLIAAQRGIGVIAQRVNEKQRRIEAFERAIVKKAKGQEEYFRDTYGAVIARRKQLGTVLQQSKAILARETCAFVGVCLDPSLIMAESMGQTWSRQLFGQVWPVMDRWNAPPFAIRKKGATLIIRPGWREWMVCDVPLSYTEQSLPDFIIGLAMLLYNLAYVTSINNVQVPAIAATDPIRQIREIVWSLERPAALDPLQMPQTSVSITTNATTSLTGSLQFPPQESRSVATTRPLVSSLLDSTYYDVVKSVIDLYTLNNGPVDEAGLRAQVRQRLKQMHICDEDVENSEHEDEYWDFI</sequence>
<accession>A0ACC1HZD9</accession>
<gene>
    <name evidence="1" type="ORF">EV182_001301</name>
</gene>
<dbReference type="EMBL" id="JAMZIH010000173">
    <property type="protein sequence ID" value="KAJ1679804.1"/>
    <property type="molecule type" value="Genomic_DNA"/>
</dbReference>
<protein>
    <submittedName>
        <fullName evidence="1">Uncharacterized protein</fullName>
    </submittedName>
</protein>
<dbReference type="Proteomes" id="UP001145114">
    <property type="component" value="Unassembled WGS sequence"/>
</dbReference>
<evidence type="ECO:0000313" key="1">
    <source>
        <dbReference type="EMBL" id="KAJ1679804.1"/>
    </source>
</evidence>